<dbReference type="EMBL" id="CM042063">
    <property type="protein sequence ID" value="KAI3666957.1"/>
    <property type="molecule type" value="Genomic_DNA"/>
</dbReference>
<evidence type="ECO:0000313" key="2">
    <source>
        <dbReference type="Proteomes" id="UP001055879"/>
    </source>
</evidence>
<protein>
    <submittedName>
        <fullName evidence="1">Uncharacterized protein</fullName>
    </submittedName>
</protein>
<accession>A0ACB8XHA3</accession>
<dbReference type="Proteomes" id="UP001055879">
    <property type="component" value="Linkage Group LG17"/>
</dbReference>
<gene>
    <name evidence="1" type="ORF">L6452_41998</name>
</gene>
<reference evidence="2" key="1">
    <citation type="journal article" date="2022" name="Mol. Ecol. Resour.">
        <title>The genomes of chicory, endive, great burdock and yacon provide insights into Asteraceae palaeo-polyploidization history and plant inulin production.</title>
        <authorList>
            <person name="Fan W."/>
            <person name="Wang S."/>
            <person name="Wang H."/>
            <person name="Wang A."/>
            <person name="Jiang F."/>
            <person name="Liu H."/>
            <person name="Zhao H."/>
            <person name="Xu D."/>
            <person name="Zhang Y."/>
        </authorList>
    </citation>
    <scope>NUCLEOTIDE SEQUENCE [LARGE SCALE GENOMIC DNA]</scope>
    <source>
        <strain evidence="2">cv. Niubang</strain>
    </source>
</reference>
<keyword evidence="2" id="KW-1185">Reference proteome</keyword>
<proteinExistence type="predicted"/>
<evidence type="ECO:0000313" key="1">
    <source>
        <dbReference type="EMBL" id="KAI3666957.1"/>
    </source>
</evidence>
<organism evidence="1 2">
    <name type="scientific">Arctium lappa</name>
    <name type="common">Greater burdock</name>
    <name type="synonym">Lappa major</name>
    <dbReference type="NCBI Taxonomy" id="4217"/>
    <lineage>
        <taxon>Eukaryota</taxon>
        <taxon>Viridiplantae</taxon>
        <taxon>Streptophyta</taxon>
        <taxon>Embryophyta</taxon>
        <taxon>Tracheophyta</taxon>
        <taxon>Spermatophyta</taxon>
        <taxon>Magnoliopsida</taxon>
        <taxon>eudicotyledons</taxon>
        <taxon>Gunneridae</taxon>
        <taxon>Pentapetalae</taxon>
        <taxon>asterids</taxon>
        <taxon>campanulids</taxon>
        <taxon>Asterales</taxon>
        <taxon>Asteraceae</taxon>
        <taxon>Carduoideae</taxon>
        <taxon>Cardueae</taxon>
        <taxon>Arctiinae</taxon>
        <taxon>Arctium</taxon>
    </lineage>
</organism>
<comment type="caution">
    <text evidence="1">The sequence shown here is derived from an EMBL/GenBank/DDBJ whole genome shotgun (WGS) entry which is preliminary data.</text>
</comment>
<name>A0ACB8XHA3_ARCLA</name>
<sequence>MRNVIEFSLETDSSKEIENRQWSCSEVAMNNVVHALIQTTKRLDMDTLVAIVRPTVVQRVLPVTRSRSASEPVCRANGWTKASEMFSWLRRLCWRFPLHIFCMAAFTLSFEIVGGGTEVEGGGNDKVQEVGTFRGGAEVAGIFLAIELYLCSGASFASFVSEDTSCTFTCSVWIVLMGTEDPSALLRHCFISRVVVDPKGLAMSCTFYNKVLPRRLIFPLFTLSAGTEIGCMVEFTNVLISFMNFENCSAENWEV</sequence>
<reference evidence="1 2" key="2">
    <citation type="journal article" date="2022" name="Mol. Ecol. Resour.">
        <title>The genomes of chicory, endive, great burdock and yacon provide insights into Asteraceae paleo-polyploidization history and plant inulin production.</title>
        <authorList>
            <person name="Fan W."/>
            <person name="Wang S."/>
            <person name="Wang H."/>
            <person name="Wang A."/>
            <person name="Jiang F."/>
            <person name="Liu H."/>
            <person name="Zhao H."/>
            <person name="Xu D."/>
            <person name="Zhang Y."/>
        </authorList>
    </citation>
    <scope>NUCLEOTIDE SEQUENCE [LARGE SCALE GENOMIC DNA]</scope>
    <source>
        <strain evidence="2">cv. Niubang</strain>
    </source>
</reference>